<dbReference type="SUPFAM" id="SSF88723">
    <property type="entry name" value="PIN domain-like"/>
    <property type="match status" value="1"/>
</dbReference>
<dbReference type="RefSeq" id="WP_103959230.1">
    <property type="nucleotide sequence ID" value="NZ_FNVT01000008.1"/>
</dbReference>
<dbReference type="HAMAP" id="MF_00265">
    <property type="entry name" value="VapC_Nob1"/>
    <property type="match status" value="1"/>
</dbReference>
<dbReference type="InterPro" id="IPR006226">
    <property type="entry name" value="Mtu_PIN"/>
</dbReference>
<dbReference type="Gene3D" id="3.40.50.1010">
    <property type="entry name" value="5'-nuclease"/>
    <property type="match status" value="1"/>
</dbReference>
<dbReference type="GO" id="GO:0004540">
    <property type="term" value="F:RNA nuclease activity"/>
    <property type="evidence" value="ECO:0007669"/>
    <property type="project" value="InterPro"/>
</dbReference>
<keyword evidence="9" id="KW-1185">Reference proteome</keyword>
<dbReference type="GO" id="GO:0090729">
    <property type="term" value="F:toxin activity"/>
    <property type="evidence" value="ECO:0007669"/>
    <property type="project" value="UniProtKB-KW"/>
</dbReference>
<dbReference type="GO" id="GO:0045926">
    <property type="term" value="P:negative regulation of growth"/>
    <property type="evidence" value="ECO:0007669"/>
    <property type="project" value="UniProtKB-ARBA"/>
</dbReference>
<sequence length="142" mass="16094">MLLADVNVLINAFRHESIAHSRCHAVIDDMVNGESGYAVSDFVINGFIRMVTNPRVYKDPDTLERALIFADSYRNQPHATVVTAEARHWEIFTRLSREADATGKLIPDAYLAALAIEHGCEFVTCDKDFARFRGLRWRSPLN</sequence>
<dbReference type="OrthoDB" id="556169at2"/>
<protein>
    <recommendedName>
        <fullName evidence="6">Ribonuclease VapC</fullName>
        <shortName evidence="6">RNase VapC</shortName>
        <ecNumber evidence="6">3.1.-.-</ecNumber>
    </recommendedName>
    <alternativeName>
        <fullName evidence="6">Toxin VapC</fullName>
    </alternativeName>
</protein>
<keyword evidence="5 6" id="KW-0460">Magnesium</keyword>
<evidence type="ECO:0000256" key="4">
    <source>
        <dbReference type="ARBA" id="ARBA00022801"/>
    </source>
</evidence>
<feature type="domain" description="PIN" evidence="7">
    <location>
        <begin position="4"/>
        <end position="133"/>
    </location>
</feature>
<feature type="binding site" evidence="6">
    <location>
        <position position="108"/>
    </location>
    <ligand>
        <name>Mg(2+)</name>
        <dbReference type="ChEBI" id="CHEBI:18420"/>
    </ligand>
</feature>
<evidence type="ECO:0000313" key="8">
    <source>
        <dbReference type="EMBL" id="SEG94660.1"/>
    </source>
</evidence>
<dbReference type="EC" id="3.1.-.-" evidence="6"/>
<keyword evidence="3 6" id="KW-0479">Metal-binding</keyword>
<evidence type="ECO:0000256" key="2">
    <source>
        <dbReference type="ARBA" id="ARBA00022722"/>
    </source>
</evidence>
<dbReference type="GO" id="GO:0000287">
    <property type="term" value="F:magnesium ion binding"/>
    <property type="evidence" value="ECO:0007669"/>
    <property type="project" value="UniProtKB-UniRule"/>
</dbReference>
<accession>A0A1H6EA37</accession>
<evidence type="ECO:0000313" key="9">
    <source>
        <dbReference type="Proteomes" id="UP000236732"/>
    </source>
</evidence>
<dbReference type="Pfam" id="PF01850">
    <property type="entry name" value="PIN"/>
    <property type="match status" value="1"/>
</dbReference>
<dbReference type="InterPro" id="IPR029060">
    <property type="entry name" value="PIN-like_dom_sf"/>
</dbReference>
<dbReference type="CDD" id="cd18678">
    <property type="entry name" value="PIN_MtVapC25_VapC33-like"/>
    <property type="match status" value="1"/>
</dbReference>
<dbReference type="EMBL" id="FNVT01000008">
    <property type="protein sequence ID" value="SEG94660.1"/>
    <property type="molecule type" value="Genomic_DNA"/>
</dbReference>
<evidence type="ECO:0000256" key="3">
    <source>
        <dbReference type="ARBA" id="ARBA00022723"/>
    </source>
</evidence>
<dbReference type="InterPro" id="IPR022907">
    <property type="entry name" value="VapC_family"/>
</dbReference>
<feature type="binding site" evidence="6">
    <location>
        <position position="5"/>
    </location>
    <ligand>
        <name>Mg(2+)</name>
        <dbReference type="ChEBI" id="CHEBI:18420"/>
    </ligand>
</feature>
<keyword evidence="6" id="KW-0800">Toxin</keyword>
<evidence type="ECO:0000256" key="1">
    <source>
        <dbReference type="ARBA" id="ARBA00022649"/>
    </source>
</evidence>
<proteinExistence type="inferred from homology"/>
<evidence type="ECO:0000256" key="5">
    <source>
        <dbReference type="ARBA" id="ARBA00022842"/>
    </source>
</evidence>
<evidence type="ECO:0000256" key="6">
    <source>
        <dbReference type="HAMAP-Rule" id="MF_00265"/>
    </source>
</evidence>
<comment type="similarity">
    <text evidence="6">Belongs to the PINc/VapC protein family.</text>
</comment>
<evidence type="ECO:0000259" key="7">
    <source>
        <dbReference type="Pfam" id="PF01850"/>
    </source>
</evidence>
<dbReference type="Proteomes" id="UP000236732">
    <property type="component" value="Unassembled WGS sequence"/>
</dbReference>
<gene>
    <name evidence="6" type="primary">vapC</name>
    <name evidence="8" type="ORF">SAMN05444920_108432</name>
</gene>
<comment type="cofactor">
    <cofactor evidence="6">
        <name>Mg(2+)</name>
        <dbReference type="ChEBI" id="CHEBI:18420"/>
    </cofactor>
</comment>
<dbReference type="GO" id="GO:0016788">
    <property type="term" value="F:hydrolase activity, acting on ester bonds"/>
    <property type="evidence" value="ECO:0007669"/>
    <property type="project" value="InterPro"/>
</dbReference>
<dbReference type="AlphaFoldDB" id="A0A1H6EA37"/>
<dbReference type="NCBIfam" id="TIGR00028">
    <property type="entry name" value="Mtu_PIN_fam"/>
    <property type="match status" value="1"/>
</dbReference>
<organism evidence="8 9">
    <name type="scientific">Nonomuraea solani</name>
    <dbReference type="NCBI Taxonomy" id="1144553"/>
    <lineage>
        <taxon>Bacteria</taxon>
        <taxon>Bacillati</taxon>
        <taxon>Actinomycetota</taxon>
        <taxon>Actinomycetes</taxon>
        <taxon>Streptosporangiales</taxon>
        <taxon>Streptosporangiaceae</taxon>
        <taxon>Nonomuraea</taxon>
    </lineage>
</organism>
<keyword evidence="1 6" id="KW-1277">Toxin-antitoxin system</keyword>
<name>A0A1H6EA37_9ACTN</name>
<comment type="function">
    <text evidence="6">Toxic component of a toxin-antitoxin (TA) system. An RNase.</text>
</comment>
<reference evidence="8 9" key="1">
    <citation type="submission" date="2016-10" db="EMBL/GenBank/DDBJ databases">
        <authorList>
            <person name="de Groot N.N."/>
        </authorList>
    </citation>
    <scope>NUCLEOTIDE SEQUENCE [LARGE SCALE GENOMIC DNA]</scope>
    <source>
        <strain evidence="8 9">CGMCC 4.7037</strain>
    </source>
</reference>
<dbReference type="InterPro" id="IPR002716">
    <property type="entry name" value="PIN_dom"/>
</dbReference>
<keyword evidence="4 6" id="KW-0378">Hydrolase</keyword>
<keyword evidence="2 6" id="KW-0540">Nuclease</keyword>